<dbReference type="AlphaFoldDB" id="W5YWJ9"/>
<dbReference type="KEGG" id="msr:AU15_22205"/>
<evidence type="ECO:0000313" key="2">
    <source>
        <dbReference type="Proteomes" id="UP000035081"/>
    </source>
</evidence>
<proteinExistence type="predicted"/>
<dbReference type="HOGENOM" id="CLU_2316989_0_0_6"/>
<dbReference type="Proteomes" id="UP000035081">
    <property type="component" value="Chromosome"/>
</dbReference>
<name>W5YWJ9_9GAMM</name>
<organism evidence="1 2">
    <name type="scientific">Marinobacter salarius</name>
    <dbReference type="NCBI Taxonomy" id="1420917"/>
    <lineage>
        <taxon>Bacteria</taxon>
        <taxon>Pseudomonadati</taxon>
        <taxon>Pseudomonadota</taxon>
        <taxon>Gammaproteobacteria</taxon>
        <taxon>Pseudomonadales</taxon>
        <taxon>Marinobacteraceae</taxon>
        <taxon>Marinobacter</taxon>
    </lineage>
</organism>
<sequence length="99" mass="11203">MYPLLQLKIKQSLKRNPSLPLQNLRKTRRIKIPIGSGSASLAAISTMKLLEMKPKASLRALALKIFQTIGAVRTVVPQNRTMSSMRIDNQIKNNHRLVR</sequence>
<evidence type="ECO:0000313" key="1">
    <source>
        <dbReference type="EMBL" id="AHI33491.1"/>
    </source>
</evidence>
<gene>
    <name evidence="1" type="ORF">AU15_22205</name>
</gene>
<protein>
    <submittedName>
        <fullName evidence="1">Uncharacterized protein</fullName>
    </submittedName>
</protein>
<accession>W5YWJ9</accession>
<dbReference type="EMBL" id="CP007152">
    <property type="protein sequence ID" value="AHI33491.1"/>
    <property type="molecule type" value="Genomic_DNA"/>
</dbReference>
<reference evidence="1 2" key="1">
    <citation type="journal article" date="2014" name="Genome Announc.">
        <title>Draft Genome Sequences of Marinobacter similis A3d10T and Marinobacter salarius R9SW1T.</title>
        <authorList>
            <person name="Ivanova E.P."/>
            <person name="Ng H.J."/>
            <person name="Webb H.K."/>
            <person name="Feng G."/>
            <person name="Oshima K."/>
            <person name="Hattori M."/>
            <person name="Ohkuma M."/>
            <person name="Sergeev A.F."/>
            <person name="Mikhailov V.V."/>
            <person name="Crawford R.J."/>
            <person name="Sawabe T."/>
        </authorList>
    </citation>
    <scope>NUCLEOTIDE SEQUENCE [LARGE SCALE GENOMIC DNA]</scope>
    <source>
        <strain evidence="2">A3d10 and R9SW1</strain>
    </source>
</reference>